<dbReference type="GO" id="GO:0000166">
    <property type="term" value="F:nucleotide binding"/>
    <property type="evidence" value="ECO:0007669"/>
    <property type="project" value="InterPro"/>
</dbReference>
<dbReference type="Gene3D" id="3.30.360.10">
    <property type="entry name" value="Dihydrodipicolinate Reductase, domain 2"/>
    <property type="match status" value="1"/>
</dbReference>
<dbReference type="Proteomes" id="UP000739538">
    <property type="component" value="Unassembled WGS sequence"/>
</dbReference>
<dbReference type="Pfam" id="PF01408">
    <property type="entry name" value="GFO_IDH_MocA"/>
    <property type="match status" value="1"/>
</dbReference>
<organism evidence="4 5">
    <name type="scientific">Eiseniibacteriota bacterium</name>
    <dbReference type="NCBI Taxonomy" id="2212470"/>
    <lineage>
        <taxon>Bacteria</taxon>
        <taxon>Candidatus Eiseniibacteriota</taxon>
    </lineage>
</organism>
<evidence type="ECO:0000256" key="1">
    <source>
        <dbReference type="SAM" id="MobiDB-lite"/>
    </source>
</evidence>
<dbReference type="SUPFAM" id="SSF51735">
    <property type="entry name" value="NAD(P)-binding Rossmann-fold domains"/>
    <property type="match status" value="1"/>
</dbReference>
<proteinExistence type="predicted"/>
<dbReference type="Gene3D" id="3.40.50.720">
    <property type="entry name" value="NAD(P)-binding Rossmann-like Domain"/>
    <property type="match status" value="1"/>
</dbReference>
<feature type="domain" description="Gfo/Idh/MocA-like oxidoreductase N-terminal" evidence="2">
    <location>
        <begin position="7"/>
        <end position="129"/>
    </location>
</feature>
<dbReference type="Pfam" id="PF22725">
    <property type="entry name" value="GFO_IDH_MocA_C3"/>
    <property type="match status" value="1"/>
</dbReference>
<dbReference type="PANTHER" id="PTHR43377:SF1">
    <property type="entry name" value="BILIVERDIN REDUCTASE A"/>
    <property type="match status" value="1"/>
</dbReference>
<protein>
    <submittedName>
        <fullName evidence="4">Gfo/Idh/MocA family oxidoreductase</fullName>
    </submittedName>
</protein>
<gene>
    <name evidence="4" type="ORF">KDA27_10355</name>
</gene>
<comment type="caution">
    <text evidence="4">The sequence shown here is derived from an EMBL/GenBank/DDBJ whole genome shotgun (WGS) entry which is preliminary data.</text>
</comment>
<feature type="region of interest" description="Disordered" evidence="1">
    <location>
        <begin position="342"/>
        <end position="379"/>
    </location>
</feature>
<dbReference type="AlphaFoldDB" id="A0A956NF00"/>
<dbReference type="PANTHER" id="PTHR43377">
    <property type="entry name" value="BILIVERDIN REDUCTASE A"/>
    <property type="match status" value="1"/>
</dbReference>
<feature type="compositionally biased region" description="Gly residues" evidence="1">
    <location>
        <begin position="347"/>
        <end position="361"/>
    </location>
</feature>
<evidence type="ECO:0000259" key="2">
    <source>
        <dbReference type="Pfam" id="PF01408"/>
    </source>
</evidence>
<dbReference type="InterPro" id="IPR055170">
    <property type="entry name" value="GFO_IDH_MocA-like_dom"/>
</dbReference>
<sequence length="406" mass="42470">MARPIPVAVIGCGHLGTYHARLYADLPEAELVGLVDVDAAAAARLGSELGVPVFSSFGELLTSREWAGAPLPEAVSVATPTVTHEEVVLFCLERGLHVLVEKPIADSVPAAARMNAAAKEAGRVLAVGHVERFSPAFQAARDELIAPRYVEAHRLAPFVPRSLDVDVVLDLMIHDLDLTLALVPSEVEAVDAAGVPVLTDGADIATARIRFQDGTIANLTASRVSRDKVRKIRFFGRGRYHSLDLLRGDGERVLLSRSSSGAFTPPPDLPAALAPAPLPPGTDVDAAAALPPSLSEAQGIELLAYLQHAGLSLQYGKVDVTSRNALRDELADFLAAVAASESAAEGAGPGTAGVASRGGDGSTVDGDHARHRLRGASGEDGMRALVLAEEVRKGVHDSLERLRPGS</sequence>
<dbReference type="EMBL" id="JAGQHS010000045">
    <property type="protein sequence ID" value="MCA9756195.1"/>
    <property type="molecule type" value="Genomic_DNA"/>
</dbReference>
<evidence type="ECO:0000313" key="5">
    <source>
        <dbReference type="Proteomes" id="UP000739538"/>
    </source>
</evidence>
<evidence type="ECO:0000259" key="3">
    <source>
        <dbReference type="Pfam" id="PF22725"/>
    </source>
</evidence>
<reference evidence="4" key="1">
    <citation type="submission" date="2020-04" db="EMBL/GenBank/DDBJ databases">
        <authorList>
            <person name="Zhang T."/>
        </authorList>
    </citation>
    <scope>NUCLEOTIDE SEQUENCE</scope>
    <source>
        <strain evidence="4">HKST-UBA02</strain>
    </source>
</reference>
<evidence type="ECO:0000313" key="4">
    <source>
        <dbReference type="EMBL" id="MCA9756195.1"/>
    </source>
</evidence>
<dbReference type="InterPro" id="IPR036291">
    <property type="entry name" value="NAD(P)-bd_dom_sf"/>
</dbReference>
<dbReference type="SUPFAM" id="SSF55347">
    <property type="entry name" value="Glyceraldehyde-3-phosphate dehydrogenase-like, C-terminal domain"/>
    <property type="match status" value="1"/>
</dbReference>
<feature type="domain" description="GFO/IDH/MocA-like oxidoreductase" evidence="3">
    <location>
        <begin position="165"/>
        <end position="236"/>
    </location>
</feature>
<name>A0A956NF00_UNCEI</name>
<dbReference type="InterPro" id="IPR051450">
    <property type="entry name" value="Gfo/Idh/MocA_Oxidoreductases"/>
</dbReference>
<reference evidence="4" key="2">
    <citation type="journal article" date="2021" name="Microbiome">
        <title>Successional dynamics and alternative stable states in a saline activated sludge microbial community over 9 years.</title>
        <authorList>
            <person name="Wang Y."/>
            <person name="Ye J."/>
            <person name="Ju F."/>
            <person name="Liu L."/>
            <person name="Boyd J.A."/>
            <person name="Deng Y."/>
            <person name="Parks D.H."/>
            <person name="Jiang X."/>
            <person name="Yin X."/>
            <person name="Woodcroft B.J."/>
            <person name="Tyson G.W."/>
            <person name="Hugenholtz P."/>
            <person name="Polz M.F."/>
            <person name="Zhang T."/>
        </authorList>
    </citation>
    <scope>NUCLEOTIDE SEQUENCE</scope>
    <source>
        <strain evidence="4">HKST-UBA02</strain>
    </source>
</reference>
<accession>A0A956NF00</accession>
<dbReference type="InterPro" id="IPR000683">
    <property type="entry name" value="Gfo/Idh/MocA-like_OxRdtase_N"/>
</dbReference>